<dbReference type="Proteomes" id="UP000198284">
    <property type="component" value="Unassembled WGS sequence"/>
</dbReference>
<dbReference type="PIRSF" id="PIRSF028757">
    <property type="entry name" value="LD-carboxypeptidase"/>
    <property type="match status" value="1"/>
</dbReference>
<dbReference type="GO" id="GO:0006508">
    <property type="term" value="P:proteolysis"/>
    <property type="evidence" value="ECO:0007669"/>
    <property type="project" value="UniProtKB-KW"/>
</dbReference>
<dbReference type="InterPro" id="IPR040449">
    <property type="entry name" value="Peptidase_S66_N"/>
</dbReference>
<dbReference type="SUPFAM" id="SSF52317">
    <property type="entry name" value="Class I glutamine amidotransferase-like"/>
    <property type="match status" value="1"/>
</dbReference>
<keyword evidence="4" id="KW-0378">Hydrolase</keyword>
<evidence type="ECO:0000313" key="10">
    <source>
        <dbReference type="Proteomes" id="UP000198284"/>
    </source>
</evidence>
<keyword evidence="5" id="KW-0720">Serine protease</keyword>
<evidence type="ECO:0000256" key="3">
    <source>
        <dbReference type="ARBA" id="ARBA00022670"/>
    </source>
</evidence>
<dbReference type="GO" id="GO:0008236">
    <property type="term" value="F:serine-type peptidase activity"/>
    <property type="evidence" value="ECO:0007669"/>
    <property type="project" value="UniProtKB-KW"/>
</dbReference>
<evidence type="ECO:0000256" key="1">
    <source>
        <dbReference type="ARBA" id="ARBA00010233"/>
    </source>
</evidence>
<dbReference type="Gene3D" id="3.40.50.10740">
    <property type="entry name" value="Class I glutamine amidotransferase-like"/>
    <property type="match status" value="1"/>
</dbReference>
<dbReference type="InterPro" id="IPR003507">
    <property type="entry name" value="S66_fam"/>
</dbReference>
<dbReference type="GO" id="GO:0004180">
    <property type="term" value="F:carboxypeptidase activity"/>
    <property type="evidence" value="ECO:0007669"/>
    <property type="project" value="UniProtKB-KW"/>
</dbReference>
<evidence type="ECO:0000256" key="6">
    <source>
        <dbReference type="PIRSR" id="PIRSR028757-1"/>
    </source>
</evidence>
<gene>
    <name evidence="9" type="ORF">SAMN06265795_106141</name>
</gene>
<feature type="active site" description="Charge relay system" evidence="6">
    <location>
        <position position="211"/>
    </location>
</feature>
<comment type="similarity">
    <text evidence="1">Belongs to the peptidase S66 family.</text>
</comment>
<evidence type="ECO:0000256" key="4">
    <source>
        <dbReference type="ARBA" id="ARBA00022801"/>
    </source>
</evidence>
<protein>
    <submittedName>
        <fullName evidence="9">Muramoyltetrapeptide carboxypeptidase</fullName>
    </submittedName>
</protein>
<evidence type="ECO:0000256" key="5">
    <source>
        <dbReference type="ARBA" id="ARBA00022825"/>
    </source>
</evidence>
<dbReference type="SUPFAM" id="SSF141986">
    <property type="entry name" value="LD-carboxypeptidase A C-terminal domain-like"/>
    <property type="match status" value="1"/>
</dbReference>
<dbReference type="InterPro" id="IPR027478">
    <property type="entry name" value="LdcA_N"/>
</dbReference>
<keyword evidence="2 9" id="KW-0121">Carboxypeptidase</keyword>
<dbReference type="Gene3D" id="3.50.30.60">
    <property type="entry name" value="LD-carboxypeptidase A C-terminal domain-like"/>
    <property type="match status" value="1"/>
</dbReference>
<dbReference type="PANTHER" id="PTHR30237">
    <property type="entry name" value="MURAMOYLTETRAPEPTIDE CARBOXYPEPTIDASE"/>
    <property type="match status" value="1"/>
</dbReference>
<evidence type="ECO:0000259" key="8">
    <source>
        <dbReference type="Pfam" id="PF17676"/>
    </source>
</evidence>
<organism evidence="9 10">
    <name type="scientific">Noviherbaspirillum humi</name>
    <dbReference type="NCBI Taxonomy" id="1688639"/>
    <lineage>
        <taxon>Bacteria</taxon>
        <taxon>Pseudomonadati</taxon>
        <taxon>Pseudomonadota</taxon>
        <taxon>Betaproteobacteria</taxon>
        <taxon>Burkholderiales</taxon>
        <taxon>Oxalobacteraceae</taxon>
        <taxon>Noviherbaspirillum</taxon>
    </lineage>
</organism>
<feature type="active site" description="Charge relay system" evidence="6">
    <location>
        <position position="281"/>
    </location>
</feature>
<keyword evidence="10" id="KW-1185">Reference proteome</keyword>
<reference evidence="9 10" key="1">
    <citation type="submission" date="2017-06" db="EMBL/GenBank/DDBJ databases">
        <authorList>
            <person name="Kim H.J."/>
            <person name="Triplett B.A."/>
        </authorList>
    </citation>
    <scope>NUCLEOTIDE SEQUENCE [LARGE SCALE GENOMIC DNA]</scope>
    <source>
        <strain evidence="9 10">U15</strain>
    </source>
</reference>
<dbReference type="RefSeq" id="WP_089399511.1">
    <property type="nucleotide sequence ID" value="NZ_FZOT01000006.1"/>
</dbReference>
<dbReference type="InterPro" id="IPR040921">
    <property type="entry name" value="Peptidase_S66C"/>
</dbReference>
<proteinExistence type="inferred from homology"/>
<dbReference type="AlphaFoldDB" id="A0A239HBL4"/>
<name>A0A239HBL4_9BURK</name>
<dbReference type="OrthoDB" id="9807329at2"/>
<feature type="active site" description="Nucleophile" evidence="6">
    <location>
        <position position="117"/>
    </location>
</feature>
<sequence length="319" mass="34576">MAADGFDIARWRGGLDGHAIGIVAPGGYAPDPTAVAVAVDRLRALGARVKLFCAPHERNERFSAPDGARARALHDAFADPDVSLVLALRGGYGATRLLPLLNFERLQQNRKLLIGHSDITALQLALLAKAGMPSLSGPMICDDFTRDMPSRFMLDHFLGLLRGGHAVEFAAAGSAPMEAEGMLWGGNLAMLTHLAGTPYFPQVEGGILFVEDVNEHPYRVERMLLQLMHAGVLQRQKALLLGDFSLYRLSDYDNGYDFDAMLRHLRSSLAIPVLTGLPFGHIRDKASLPVGVKARLVSDRSKTRLSFPGFSVPAASAER</sequence>
<accession>A0A239HBL4</accession>
<evidence type="ECO:0000313" key="9">
    <source>
        <dbReference type="EMBL" id="SNS77654.1"/>
    </source>
</evidence>
<keyword evidence="3" id="KW-0645">Protease</keyword>
<evidence type="ECO:0000259" key="7">
    <source>
        <dbReference type="Pfam" id="PF02016"/>
    </source>
</evidence>
<dbReference type="InterPro" id="IPR027461">
    <property type="entry name" value="Carboxypeptidase_A_C_sf"/>
</dbReference>
<dbReference type="EMBL" id="FZOT01000006">
    <property type="protein sequence ID" value="SNS77654.1"/>
    <property type="molecule type" value="Genomic_DNA"/>
</dbReference>
<evidence type="ECO:0000256" key="2">
    <source>
        <dbReference type="ARBA" id="ARBA00022645"/>
    </source>
</evidence>
<dbReference type="CDD" id="cd07025">
    <property type="entry name" value="Peptidase_S66"/>
    <property type="match status" value="1"/>
</dbReference>
<dbReference type="InterPro" id="IPR029062">
    <property type="entry name" value="Class_I_gatase-like"/>
</dbReference>
<dbReference type="PANTHER" id="PTHR30237:SF2">
    <property type="entry name" value="MUREIN TETRAPEPTIDE CARBOXYPEPTIDASE"/>
    <property type="match status" value="1"/>
</dbReference>
<dbReference type="Pfam" id="PF17676">
    <property type="entry name" value="Peptidase_S66C"/>
    <property type="match status" value="1"/>
</dbReference>
<feature type="domain" description="LD-carboxypeptidase C-terminal" evidence="8">
    <location>
        <begin position="180"/>
        <end position="296"/>
    </location>
</feature>
<feature type="domain" description="LD-carboxypeptidase N-terminal" evidence="7">
    <location>
        <begin position="20"/>
        <end position="137"/>
    </location>
</feature>
<dbReference type="Pfam" id="PF02016">
    <property type="entry name" value="Peptidase_S66"/>
    <property type="match status" value="1"/>
</dbReference>